<evidence type="ECO:0000313" key="2">
    <source>
        <dbReference type="EMBL" id="CAA9578265.1"/>
    </source>
</evidence>
<evidence type="ECO:0000256" key="1">
    <source>
        <dbReference type="SAM" id="MobiDB-lite"/>
    </source>
</evidence>
<feature type="non-terminal residue" evidence="2">
    <location>
        <position position="278"/>
    </location>
</feature>
<sequence>GDRRRRPGWLQVHGPGAFQCLSPVAAVLRHRSGPAAGRGLRSRRGRRPGGGRKARLRGVRDRLPQARPARRHRPGRCRDDGQHPPADHHRRAGGGQARPLREAPGQHTRGSRGDGPGRPRRPGEDARPDRDGQLQLPPGPGHRLHAGADRERPSGRDPALARDVSPGLDPRSRVPAGLADEEGTGRFRRTRGYRRPQSRPRPVPDRTGHRRGRDALHLHQGAAGRGGQHRRRRVERRGRGRDGPGDRRRRDDLPGEVRQWRDRHLEATRLAPGRRNYN</sequence>
<name>A0A6J4VN44_9BACT</name>
<feature type="compositionally biased region" description="Basic residues" evidence="1">
    <location>
        <begin position="40"/>
        <end position="57"/>
    </location>
</feature>
<proteinExistence type="predicted"/>
<reference evidence="2" key="1">
    <citation type="submission" date="2020-02" db="EMBL/GenBank/DDBJ databases">
        <authorList>
            <person name="Meier V. D."/>
        </authorList>
    </citation>
    <scope>NUCLEOTIDE SEQUENCE</scope>
    <source>
        <strain evidence="2">AVDCRST_MAG33</strain>
    </source>
</reference>
<feature type="compositionally biased region" description="Basic and acidic residues" evidence="1">
    <location>
        <begin position="76"/>
        <end position="87"/>
    </location>
</feature>
<feature type="region of interest" description="Disordered" evidence="1">
    <location>
        <begin position="31"/>
        <end position="278"/>
    </location>
</feature>
<organism evidence="2">
    <name type="scientific">uncultured Thermomicrobiales bacterium</name>
    <dbReference type="NCBI Taxonomy" id="1645740"/>
    <lineage>
        <taxon>Bacteria</taxon>
        <taxon>Pseudomonadati</taxon>
        <taxon>Thermomicrobiota</taxon>
        <taxon>Thermomicrobia</taxon>
        <taxon>Thermomicrobiales</taxon>
        <taxon>environmental samples</taxon>
    </lineage>
</organism>
<protein>
    <submittedName>
        <fullName evidence="2">GH109</fullName>
    </submittedName>
</protein>
<feature type="compositionally biased region" description="Basic residues" evidence="1">
    <location>
        <begin position="186"/>
        <end position="198"/>
    </location>
</feature>
<feature type="non-terminal residue" evidence="2">
    <location>
        <position position="1"/>
    </location>
</feature>
<feature type="compositionally biased region" description="Basic and acidic residues" evidence="1">
    <location>
        <begin position="202"/>
        <end position="217"/>
    </location>
</feature>
<gene>
    <name evidence="2" type="ORF">AVDCRST_MAG33-3307</name>
</gene>
<feature type="compositionally biased region" description="Basic and acidic residues" evidence="1">
    <location>
        <begin position="111"/>
        <end position="132"/>
    </location>
</feature>
<dbReference type="EMBL" id="CADCWK010000412">
    <property type="protein sequence ID" value="CAA9578265.1"/>
    <property type="molecule type" value="Genomic_DNA"/>
</dbReference>
<feature type="compositionally biased region" description="Basic and acidic residues" evidence="1">
    <location>
        <begin position="240"/>
        <end position="267"/>
    </location>
</feature>
<accession>A0A6J4VN44</accession>
<dbReference type="AlphaFoldDB" id="A0A6J4VN44"/>
<feature type="compositionally biased region" description="Basic residues" evidence="1">
    <location>
        <begin position="227"/>
        <end position="239"/>
    </location>
</feature>
<feature type="compositionally biased region" description="Basic and acidic residues" evidence="1">
    <location>
        <begin position="146"/>
        <end position="155"/>
    </location>
</feature>